<protein>
    <submittedName>
        <fullName evidence="7">Extracellular ligand-binding receptor</fullName>
    </submittedName>
</protein>
<dbReference type="EMBL" id="LCPB01000003">
    <property type="protein sequence ID" value="KKU90387.1"/>
    <property type="molecule type" value="Genomic_DNA"/>
</dbReference>
<dbReference type="InterPro" id="IPR028082">
    <property type="entry name" value="Peripla_BP_I"/>
</dbReference>
<dbReference type="InterPro" id="IPR028081">
    <property type="entry name" value="Leu-bd"/>
</dbReference>
<keyword evidence="4" id="KW-0029">Amino-acid transport</keyword>
<gene>
    <name evidence="7" type="ORF">UY19_C0003G0042</name>
</gene>
<evidence type="ECO:0000259" key="6">
    <source>
        <dbReference type="Pfam" id="PF13458"/>
    </source>
</evidence>
<keyword evidence="2" id="KW-0813">Transport</keyword>
<evidence type="ECO:0000256" key="1">
    <source>
        <dbReference type="ARBA" id="ARBA00010062"/>
    </source>
</evidence>
<reference evidence="7 8" key="1">
    <citation type="journal article" date="2015" name="Nature">
        <title>rRNA introns, odd ribosomes, and small enigmatic genomes across a large radiation of phyla.</title>
        <authorList>
            <person name="Brown C.T."/>
            <person name="Hug L.A."/>
            <person name="Thomas B.C."/>
            <person name="Sharon I."/>
            <person name="Castelle C.J."/>
            <person name="Singh A."/>
            <person name="Wilkins M.J."/>
            <person name="Williams K.H."/>
            <person name="Banfield J.F."/>
        </authorList>
    </citation>
    <scope>NUCLEOTIDE SEQUENCE [LARGE SCALE GENOMIC DNA]</scope>
</reference>
<proteinExistence type="inferred from homology"/>
<dbReference type="PATRIC" id="fig|1619005.3.peg.208"/>
<dbReference type="GO" id="GO:0006865">
    <property type="term" value="P:amino acid transport"/>
    <property type="evidence" value="ECO:0007669"/>
    <property type="project" value="UniProtKB-KW"/>
</dbReference>
<dbReference type="CDD" id="cd19984">
    <property type="entry name" value="PBP1_ABC_ligand_binding-like"/>
    <property type="match status" value="1"/>
</dbReference>
<dbReference type="Pfam" id="PF13458">
    <property type="entry name" value="Peripla_BP_6"/>
    <property type="match status" value="1"/>
</dbReference>
<feature type="domain" description="Leucine-binding protein" evidence="6">
    <location>
        <begin position="36"/>
        <end position="364"/>
    </location>
</feature>
<feature type="transmembrane region" description="Helical" evidence="5">
    <location>
        <begin position="7"/>
        <end position="24"/>
    </location>
</feature>
<sequence length="385" mass="40854">MHKTTKLFIGVVMVALVIWGGYVANNSKSSQATSESIKVGGLYVLSGITSDIGIALKEGTDMAVEEINKNGGINGRQVQVVYEDVPDLAPKAAVSGAQKLMTVDKVQMILDMPYTGLASIQGMAEQNKVPVLDVIDSSDEIASLGNWIFSSGVYANGVGQEVAKFTKTDLKKTKAALLVGKDEYLMAVAAGFEKEFQAGGGMIVAREEFQVGDTDFKTQLAKIKNSGAETIFIAHLGEGGVVVKQANEIGFKGEFLGSDTFSLADVATVAGKVLDGRTYFGLWKNFDSTTPQQQAFADAYKAKYGKAAGDYLFYNVLGYDGMMVAAEALKNANAGSGEDIQKALGKISNYAGLSGSITLDSTGINRDPKTAIVTYKDGQIVRYAK</sequence>
<organism evidence="7 8">
    <name type="scientific">Candidatus Wolfebacteria bacterium GW2011_GWA2_47_9b</name>
    <dbReference type="NCBI Taxonomy" id="1619005"/>
    <lineage>
        <taxon>Bacteria</taxon>
        <taxon>Candidatus Wolfeibacteriota</taxon>
    </lineage>
</organism>
<keyword evidence="3" id="KW-0732">Signal</keyword>
<dbReference type="SUPFAM" id="SSF53822">
    <property type="entry name" value="Periplasmic binding protein-like I"/>
    <property type="match status" value="1"/>
</dbReference>
<keyword evidence="5" id="KW-1133">Transmembrane helix</keyword>
<comment type="caution">
    <text evidence="7">The sequence shown here is derived from an EMBL/GenBank/DDBJ whole genome shotgun (WGS) entry which is preliminary data.</text>
</comment>
<accession>A0A0G1U8E7</accession>
<comment type="similarity">
    <text evidence="1">Belongs to the leucine-binding protein family.</text>
</comment>
<dbReference type="PANTHER" id="PTHR30483">
    <property type="entry name" value="LEUCINE-SPECIFIC-BINDING PROTEIN"/>
    <property type="match status" value="1"/>
</dbReference>
<evidence type="ECO:0000313" key="7">
    <source>
        <dbReference type="EMBL" id="KKU90387.1"/>
    </source>
</evidence>
<dbReference type="InterPro" id="IPR000709">
    <property type="entry name" value="Leu_Ile_Val-bd"/>
</dbReference>
<dbReference type="PRINTS" id="PR00337">
    <property type="entry name" value="LEUILEVALBP"/>
</dbReference>
<dbReference type="Proteomes" id="UP000033882">
    <property type="component" value="Unassembled WGS sequence"/>
</dbReference>
<keyword evidence="7" id="KW-0675">Receptor</keyword>
<dbReference type="AlphaFoldDB" id="A0A0G1U8E7"/>
<evidence type="ECO:0000256" key="4">
    <source>
        <dbReference type="ARBA" id="ARBA00022970"/>
    </source>
</evidence>
<dbReference type="InterPro" id="IPR051010">
    <property type="entry name" value="BCAA_transport"/>
</dbReference>
<evidence type="ECO:0000256" key="2">
    <source>
        <dbReference type="ARBA" id="ARBA00022448"/>
    </source>
</evidence>
<evidence type="ECO:0000256" key="5">
    <source>
        <dbReference type="SAM" id="Phobius"/>
    </source>
</evidence>
<dbReference type="Gene3D" id="3.40.50.2300">
    <property type="match status" value="2"/>
</dbReference>
<dbReference type="PANTHER" id="PTHR30483:SF6">
    <property type="entry name" value="PERIPLASMIC BINDING PROTEIN OF ABC TRANSPORTER FOR NATURAL AMINO ACIDS"/>
    <property type="match status" value="1"/>
</dbReference>
<keyword evidence="5" id="KW-0812">Transmembrane</keyword>
<evidence type="ECO:0000256" key="3">
    <source>
        <dbReference type="ARBA" id="ARBA00022729"/>
    </source>
</evidence>
<name>A0A0G1U8E7_9BACT</name>
<evidence type="ECO:0000313" key="8">
    <source>
        <dbReference type="Proteomes" id="UP000033882"/>
    </source>
</evidence>
<keyword evidence="5" id="KW-0472">Membrane</keyword>